<dbReference type="PANTHER" id="PTHR47130">
    <property type="entry name" value="SI:DKEY-19B23.11-RELATED"/>
    <property type="match status" value="1"/>
</dbReference>
<evidence type="ECO:0000313" key="6">
    <source>
        <dbReference type="Proteomes" id="UP001066276"/>
    </source>
</evidence>
<proteinExistence type="predicted"/>
<organism evidence="5 6">
    <name type="scientific">Pleurodeles waltl</name>
    <name type="common">Iberian ribbed newt</name>
    <dbReference type="NCBI Taxonomy" id="8319"/>
    <lineage>
        <taxon>Eukaryota</taxon>
        <taxon>Metazoa</taxon>
        <taxon>Chordata</taxon>
        <taxon>Craniata</taxon>
        <taxon>Vertebrata</taxon>
        <taxon>Euteleostomi</taxon>
        <taxon>Amphibia</taxon>
        <taxon>Batrachia</taxon>
        <taxon>Caudata</taxon>
        <taxon>Salamandroidea</taxon>
        <taxon>Salamandridae</taxon>
        <taxon>Pleurodelinae</taxon>
        <taxon>Pleurodeles</taxon>
    </lineage>
</organism>
<dbReference type="Pfam" id="PF23344">
    <property type="entry name" value="ZP-N"/>
    <property type="match status" value="1"/>
</dbReference>
<accession>A0AAV7KQF5</accession>
<evidence type="ECO:0000256" key="3">
    <source>
        <dbReference type="SAM" id="SignalP"/>
    </source>
</evidence>
<feature type="chain" id="PRO_5043630762" description="ZP domain-containing protein" evidence="3">
    <location>
        <begin position="23"/>
        <end position="943"/>
    </location>
</feature>
<evidence type="ECO:0000256" key="1">
    <source>
        <dbReference type="ARBA" id="ARBA00023157"/>
    </source>
</evidence>
<dbReference type="Gene3D" id="2.60.40.4100">
    <property type="entry name" value="Zona pellucida, ZP-C domain"/>
    <property type="match status" value="1"/>
</dbReference>
<keyword evidence="2" id="KW-0812">Transmembrane</keyword>
<dbReference type="PROSITE" id="PS51034">
    <property type="entry name" value="ZP_2"/>
    <property type="match status" value="1"/>
</dbReference>
<sequence length="943" mass="104992">MNPLLLTGVALLWAVLPSAVMSATFPAGASRMECRPRAFWVWINKDFLGSNQWQIQVVDDSRRPYTVTSVIASQCGFTITRDLDDNVEIRISYFACPVKSSDDSKFNISLQFLVSFPSGVVSYDIVMNCLLPVPWSPREMICEENYVEVSVTRIVPNQFGLEGLLLGEQSSWPVVLTQDWYIDFQFRNGTVLTVSSSTATRMGYGVRTTTTRVMLRSPYNTPQSQVMLVQNLPLEVTISTMSYKQPWVILIVETTTACPVGPPVLTPTSLTWVTPAILQPIVLDLQNYNDEGPTMGIDGNLITVETVQQNGYKLFRNDTAVGITVPIGAPGGKIKSDVQNNLYGTTYAIRLLLERNWRGVRNDITRHIAYKFITSQFQPQPLIFIDYTVPEWQYFNISLGNFAPDVAVSILNIKNQPLTPGEAAGRGFRLTTVPIYNGTNSFFLQVPFLDPLVEQTVLPGYMRQYTLYITYTLVLVSSGKTITFTAVVRAKLQDIVPPSYKGSCSTKRLIMDLTHGSMDQYWVPYIGDLPLTEELSRSQKYIVAGNGSVFHLEVPVPAVGLVYKEVTLERTVARLDFSLKDNQTLETMSSFSVTCNFTTGRMLVCLPNGTMIATILSADVLPELDARRTHLRDPKCLPVEANSSMALFYTSSSTCGTSRLFDGMYLVNENSIVFNRELIPVQKPVISRDTEYKLTIRCRYPISQTKRVYGKKRLIVQRGAKVERKQTPRKVARRAPNLQLMLAKDGSYDTFYSAEDFSQKNLASAVLCLEVDLLQHGEQQTLGLEDCWATQTANSDDAMRWDFISHRCAVAGASHSTSLKDSPVENVKRFAVKAVPSADVNGLRGPVHIHCRVSVCDGSQAGQEACVQSCDPREERTGFVSDRVTEFVSLGPVEILAMEDVVSSKYSGEKQWMTWPWLLSVGLAVIGVLAVASIFLGIRAVNC</sequence>
<dbReference type="Pfam" id="PF26562">
    <property type="entry name" value="Ig-like"/>
    <property type="match status" value="1"/>
</dbReference>
<keyword evidence="2" id="KW-1133">Transmembrane helix</keyword>
<dbReference type="SMART" id="SM00241">
    <property type="entry name" value="ZP"/>
    <property type="match status" value="1"/>
</dbReference>
<dbReference type="Gene3D" id="2.60.40.3210">
    <property type="entry name" value="Zona pellucida, ZP-N domain"/>
    <property type="match status" value="1"/>
</dbReference>
<name>A0AAV7KQF5_PLEWA</name>
<keyword evidence="2" id="KW-0472">Membrane</keyword>
<dbReference type="AlphaFoldDB" id="A0AAV7KQF5"/>
<evidence type="ECO:0000259" key="4">
    <source>
        <dbReference type="PROSITE" id="PS51034"/>
    </source>
</evidence>
<evidence type="ECO:0000313" key="5">
    <source>
        <dbReference type="EMBL" id="KAJ1080297.1"/>
    </source>
</evidence>
<dbReference type="InterPro" id="IPR058876">
    <property type="entry name" value="Ig-like_ZP"/>
</dbReference>
<dbReference type="InterPro" id="IPR055356">
    <property type="entry name" value="ZP-N"/>
</dbReference>
<protein>
    <recommendedName>
        <fullName evidence="4">ZP domain-containing protein</fullName>
    </recommendedName>
</protein>
<reference evidence="5" key="1">
    <citation type="journal article" date="2022" name="bioRxiv">
        <title>Sequencing and chromosome-scale assembly of the giantPleurodeles waltlgenome.</title>
        <authorList>
            <person name="Brown T."/>
            <person name="Elewa A."/>
            <person name="Iarovenko S."/>
            <person name="Subramanian E."/>
            <person name="Araus A.J."/>
            <person name="Petzold A."/>
            <person name="Susuki M."/>
            <person name="Suzuki K.-i.T."/>
            <person name="Hayashi T."/>
            <person name="Toyoda A."/>
            <person name="Oliveira C."/>
            <person name="Osipova E."/>
            <person name="Leigh N.D."/>
            <person name="Simon A."/>
            <person name="Yun M.H."/>
        </authorList>
    </citation>
    <scope>NUCLEOTIDE SEQUENCE</scope>
    <source>
        <strain evidence="5">20211129_DDA</strain>
        <tissue evidence="5">Liver</tissue>
    </source>
</reference>
<dbReference type="InterPro" id="IPR001507">
    <property type="entry name" value="ZP_dom"/>
</dbReference>
<dbReference type="Pfam" id="PF00100">
    <property type="entry name" value="Zona_pellucida"/>
    <property type="match status" value="1"/>
</dbReference>
<dbReference type="InterPro" id="IPR055355">
    <property type="entry name" value="ZP-C"/>
</dbReference>
<dbReference type="PANTHER" id="PTHR47130:SF6">
    <property type="entry name" value="EGG ENVELOPE GLYCOPROTEIN-LIKE PRECURSOR"/>
    <property type="match status" value="1"/>
</dbReference>
<dbReference type="EMBL" id="JANPWB010000016">
    <property type="protein sequence ID" value="KAJ1080297.1"/>
    <property type="molecule type" value="Genomic_DNA"/>
</dbReference>
<dbReference type="InterPro" id="IPR042235">
    <property type="entry name" value="ZP-C_dom"/>
</dbReference>
<comment type="caution">
    <text evidence="5">The sequence shown here is derived from an EMBL/GenBank/DDBJ whole genome shotgun (WGS) entry which is preliminary data.</text>
</comment>
<keyword evidence="1" id="KW-1015">Disulfide bond</keyword>
<feature type="signal peptide" evidence="3">
    <location>
        <begin position="1"/>
        <end position="22"/>
    </location>
</feature>
<keyword evidence="3" id="KW-0732">Signal</keyword>
<keyword evidence="6" id="KW-1185">Reference proteome</keyword>
<evidence type="ECO:0000256" key="2">
    <source>
        <dbReference type="SAM" id="Phobius"/>
    </source>
</evidence>
<gene>
    <name evidence="5" type="ORF">NDU88_000516</name>
</gene>
<dbReference type="Proteomes" id="UP001066276">
    <property type="component" value="Chromosome 12"/>
</dbReference>
<feature type="domain" description="ZP" evidence="4">
    <location>
        <begin position="604"/>
        <end position="873"/>
    </location>
</feature>
<feature type="transmembrane region" description="Helical" evidence="2">
    <location>
        <begin position="915"/>
        <end position="938"/>
    </location>
</feature>